<reference evidence="3" key="1">
    <citation type="submission" date="2019-11" db="EMBL/GenBank/DDBJ databases">
        <title>Isolation and characterization of two novel species in the genus Thiomicrorhabdus.</title>
        <authorList>
            <person name="Mochizuki J."/>
            <person name="Kojima H."/>
            <person name="Fukui M."/>
        </authorList>
    </citation>
    <scope>NUCLEOTIDE SEQUENCE [LARGE SCALE GENOMIC DNA]</scope>
    <source>
        <strain evidence="3">aks77</strain>
    </source>
</reference>
<proteinExistence type="predicted"/>
<keyword evidence="3" id="KW-1185">Reference proteome</keyword>
<dbReference type="AlphaFoldDB" id="A0A6F8PSF9"/>
<dbReference type="PANTHER" id="PTHR39327:SF1">
    <property type="entry name" value="BLR5470 PROTEIN"/>
    <property type="match status" value="1"/>
</dbReference>
<gene>
    <name evidence="2" type="ORF">THMIRHAS_03400</name>
</gene>
<protein>
    <recommendedName>
        <fullName evidence="4">Transglutaminase-like domain-containing protein</fullName>
    </recommendedName>
</protein>
<feature type="transmembrane region" description="Helical" evidence="1">
    <location>
        <begin position="6"/>
        <end position="28"/>
    </location>
</feature>
<name>A0A6F8PSF9_9GAMM</name>
<dbReference type="KEGG" id="tse:THMIRHAS_03400"/>
<evidence type="ECO:0000313" key="3">
    <source>
        <dbReference type="Proteomes" id="UP000501726"/>
    </source>
</evidence>
<dbReference type="Pfam" id="PF06035">
    <property type="entry name" value="Peptidase_C93"/>
    <property type="match status" value="1"/>
</dbReference>
<evidence type="ECO:0000313" key="2">
    <source>
        <dbReference type="EMBL" id="BBP44967.1"/>
    </source>
</evidence>
<organism evidence="2 3">
    <name type="scientific">Thiosulfatimonas sediminis</name>
    <dbReference type="NCBI Taxonomy" id="2675054"/>
    <lineage>
        <taxon>Bacteria</taxon>
        <taxon>Pseudomonadati</taxon>
        <taxon>Pseudomonadota</taxon>
        <taxon>Gammaproteobacteria</taxon>
        <taxon>Thiotrichales</taxon>
        <taxon>Piscirickettsiaceae</taxon>
        <taxon>Thiosulfatimonas</taxon>
    </lineage>
</organism>
<sequence>MQRHNYWTPLIIFIKLMMISFTAQASLAENKLNQIKQQAKQFEMIEQIRFVNAQVNQSAEFVSDQEQYGKQEFWSSITQFLAQGKGDCEEFAVTKYVLMKQLGFKTALAYWKKNAVAHLSTVVVAEGYLWNLDLGGDIYEVTQPHFERMAFFHLDGLGSITDFFKPLPIATIEGGKPIFKSKTTEFSKLIAKINRDERLPVMLASAN</sequence>
<dbReference type="PANTHER" id="PTHR39327">
    <property type="match status" value="1"/>
</dbReference>
<keyword evidence="1" id="KW-0812">Transmembrane</keyword>
<dbReference type="EMBL" id="AP021889">
    <property type="protein sequence ID" value="BBP44967.1"/>
    <property type="molecule type" value="Genomic_DNA"/>
</dbReference>
<accession>A0A6F8PSF9</accession>
<dbReference type="RefSeq" id="WP_173269950.1">
    <property type="nucleotide sequence ID" value="NZ_AP021889.1"/>
</dbReference>
<dbReference type="InterPro" id="IPR010319">
    <property type="entry name" value="Transglutaminase-like_Cys_pept"/>
</dbReference>
<dbReference type="Gene3D" id="3.10.620.30">
    <property type="match status" value="1"/>
</dbReference>
<keyword evidence="1" id="KW-0472">Membrane</keyword>
<evidence type="ECO:0008006" key="4">
    <source>
        <dbReference type="Google" id="ProtNLM"/>
    </source>
</evidence>
<evidence type="ECO:0000256" key="1">
    <source>
        <dbReference type="SAM" id="Phobius"/>
    </source>
</evidence>
<keyword evidence="1" id="KW-1133">Transmembrane helix</keyword>
<dbReference type="Proteomes" id="UP000501726">
    <property type="component" value="Chromosome"/>
</dbReference>